<feature type="transmembrane region" description="Helical" evidence="7">
    <location>
        <begin position="55"/>
        <end position="73"/>
    </location>
</feature>
<dbReference type="GO" id="GO:0005345">
    <property type="term" value="F:purine nucleobase transmembrane transporter activity"/>
    <property type="evidence" value="ECO:0007669"/>
    <property type="project" value="UniProtKB-ARBA"/>
</dbReference>
<evidence type="ECO:0000256" key="6">
    <source>
        <dbReference type="ARBA" id="ARBA00023136"/>
    </source>
</evidence>
<dbReference type="GO" id="GO:0016020">
    <property type="term" value="C:membrane"/>
    <property type="evidence" value="ECO:0007669"/>
    <property type="project" value="UniProtKB-SubCell"/>
</dbReference>
<dbReference type="InParanoid" id="A0A7N2RAL5"/>
<accession>A0A7N2RAL5</accession>
<evidence type="ECO:0000256" key="1">
    <source>
        <dbReference type="ARBA" id="ARBA00004370"/>
    </source>
</evidence>
<dbReference type="OMA" id="EARHSEW"/>
<dbReference type="GO" id="GO:0015211">
    <property type="term" value="F:purine nucleoside transmembrane transporter activity"/>
    <property type="evidence" value="ECO:0007669"/>
    <property type="project" value="InterPro"/>
</dbReference>
<dbReference type="AlphaFoldDB" id="A0A7N2RAL5"/>
<comment type="similarity">
    <text evidence="2">Belongs to the purine permeases (TC 2.A.7.14) family.</text>
</comment>
<dbReference type="Gramene" id="QL09p016771:mrna">
    <property type="protein sequence ID" value="QL09p016771:mrna"/>
    <property type="gene ID" value="QL09p016771"/>
</dbReference>
<dbReference type="EnsemblPlants" id="QL09p016771:mrna">
    <property type="protein sequence ID" value="QL09p016771:mrna"/>
    <property type="gene ID" value="QL09p016771"/>
</dbReference>
<keyword evidence="5 7" id="KW-1133">Transmembrane helix</keyword>
<dbReference type="InterPro" id="IPR030182">
    <property type="entry name" value="PUP_plant"/>
</dbReference>
<evidence type="ECO:0000256" key="7">
    <source>
        <dbReference type="SAM" id="Phobius"/>
    </source>
</evidence>
<dbReference type="Proteomes" id="UP000594261">
    <property type="component" value="Chromosome 9"/>
</dbReference>
<evidence type="ECO:0008006" key="10">
    <source>
        <dbReference type="Google" id="ProtNLM"/>
    </source>
</evidence>
<keyword evidence="4 7" id="KW-0812">Transmembrane</keyword>
<keyword evidence="9" id="KW-1185">Reference proteome</keyword>
<evidence type="ECO:0000313" key="8">
    <source>
        <dbReference type="EnsemblPlants" id="QL09p016771:mrna"/>
    </source>
</evidence>
<feature type="transmembrane region" description="Helical" evidence="7">
    <location>
        <begin position="79"/>
        <end position="98"/>
    </location>
</feature>
<feature type="transmembrane region" description="Helical" evidence="7">
    <location>
        <begin position="24"/>
        <end position="48"/>
    </location>
</feature>
<evidence type="ECO:0000313" key="9">
    <source>
        <dbReference type="Proteomes" id="UP000594261"/>
    </source>
</evidence>
<dbReference type="Pfam" id="PF16913">
    <property type="entry name" value="PUNUT"/>
    <property type="match status" value="1"/>
</dbReference>
<dbReference type="EMBL" id="LRBV02000009">
    <property type="status" value="NOT_ANNOTATED_CDS"/>
    <property type="molecule type" value="Genomic_DNA"/>
</dbReference>
<evidence type="ECO:0000256" key="3">
    <source>
        <dbReference type="ARBA" id="ARBA00022448"/>
    </source>
</evidence>
<reference evidence="8 9" key="1">
    <citation type="journal article" date="2016" name="G3 (Bethesda)">
        <title>First Draft Assembly and Annotation of the Genome of a California Endemic Oak Quercus lobata Nee (Fagaceae).</title>
        <authorList>
            <person name="Sork V.L."/>
            <person name="Fitz-Gibbon S.T."/>
            <person name="Puiu D."/>
            <person name="Crepeau M."/>
            <person name="Gugger P.F."/>
            <person name="Sherman R."/>
            <person name="Stevens K."/>
            <person name="Langley C.H."/>
            <person name="Pellegrini M."/>
            <person name="Salzberg S.L."/>
        </authorList>
    </citation>
    <scope>NUCLEOTIDE SEQUENCE [LARGE SCALE GENOMIC DNA]</scope>
    <source>
        <strain evidence="8 9">cv. SW786</strain>
    </source>
</reference>
<organism evidence="8 9">
    <name type="scientific">Quercus lobata</name>
    <name type="common">Valley oak</name>
    <dbReference type="NCBI Taxonomy" id="97700"/>
    <lineage>
        <taxon>Eukaryota</taxon>
        <taxon>Viridiplantae</taxon>
        <taxon>Streptophyta</taxon>
        <taxon>Embryophyta</taxon>
        <taxon>Tracheophyta</taxon>
        <taxon>Spermatophyta</taxon>
        <taxon>Magnoliopsida</taxon>
        <taxon>eudicotyledons</taxon>
        <taxon>Gunneridae</taxon>
        <taxon>Pentapetalae</taxon>
        <taxon>rosids</taxon>
        <taxon>fabids</taxon>
        <taxon>Fagales</taxon>
        <taxon>Fagaceae</taxon>
        <taxon>Quercus</taxon>
    </lineage>
</organism>
<dbReference type="PANTHER" id="PTHR31376">
    <property type="entry name" value="OS09G0467300 PROTEIN-RELATED"/>
    <property type="match status" value="1"/>
</dbReference>
<sequence length="122" mass="13764">MLSKEMVMAIPREARAFELGETKYYMVIVFNAIVCQCFFMGTVGIIFCASSLLSGILIAVLLPVTEILAVIFYREKFQAEKGVALALSLWGFVSYFYGEIKDDRKKKQILVETQVPQDIPNP</sequence>
<keyword evidence="3" id="KW-0813">Transport</keyword>
<keyword evidence="6 7" id="KW-0472">Membrane</keyword>
<proteinExistence type="inferred from homology"/>
<comment type="subcellular location">
    <subcellularLocation>
        <location evidence="1">Membrane</location>
    </subcellularLocation>
</comment>
<evidence type="ECO:0000256" key="4">
    <source>
        <dbReference type="ARBA" id="ARBA00022692"/>
    </source>
</evidence>
<evidence type="ECO:0000256" key="5">
    <source>
        <dbReference type="ARBA" id="ARBA00022989"/>
    </source>
</evidence>
<reference evidence="8" key="2">
    <citation type="submission" date="2021-01" db="UniProtKB">
        <authorList>
            <consortium name="EnsemblPlants"/>
        </authorList>
    </citation>
    <scope>IDENTIFICATION</scope>
</reference>
<name>A0A7N2RAL5_QUELO</name>
<dbReference type="PANTHER" id="PTHR31376:SF1">
    <property type="entry name" value="PURINE PERMEASE 2"/>
    <property type="match status" value="1"/>
</dbReference>
<protein>
    <recommendedName>
        <fullName evidence="10">Purine permease</fullName>
    </recommendedName>
</protein>
<evidence type="ECO:0000256" key="2">
    <source>
        <dbReference type="ARBA" id="ARBA00006213"/>
    </source>
</evidence>